<dbReference type="Proteomes" id="UP001499884">
    <property type="component" value="Unassembled WGS sequence"/>
</dbReference>
<sequence length="247" mass="26306">MSAVATGTPPATEEAAVRSRQVTEALAAVLDPELDRPITELGFVHGVSVDGGRVTARLRLPTYFCAPNFAWLMVDDARRALAALEWADSAEVVLEDHFASDEINAGVACGTGFDEAFPALADAERLDGLREVFLRKGMIASQGRIGRRLLAHGWTPQQLADAKLGDLPERVGLPLLRRRRALGLPSSTGAPAFVDESGRAVPASGIERHLTLARTTEVGIDANSEMCKGLLAVRYGEDAVLPREGAA</sequence>
<feature type="domain" description="MIP18 family-like" evidence="1">
    <location>
        <begin position="20"/>
        <end position="92"/>
    </location>
</feature>
<comment type="caution">
    <text evidence="2">The sequence shown here is derived from an EMBL/GenBank/DDBJ whole genome shotgun (WGS) entry which is preliminary data.</text>
</comment>
<keyword evidence="3" id="KW-1185">Reference proteome</keyword>
<dbReference type="Gene3D" id="3.30.300.130">
    <property type="entry name" value="Fe-S cluster assembly (FSCA)"/>
    <property type="match status" value="1"/>
</dbReference>
<reference evidence="3" key="1">
    <citation type="journal article" date="2019" name="Int. J. Syst. Evol. Microbiol.">
        <title>The Global Catalogue of Microorganisms (GCM) 10K type strain sequencing project: providing services to taxonomists for standard genome sequencing and annotation.</title>
        <authorList>
            <consortium name="The Broad Institute Genomics Platform"/>
            <consortium name="The Broad Institute Genome Sequencing Center for Infectious Disease"/>
            <person name="Wu L."/>
            <person name="Ma J."/>
        </authorList>
    </citation>
    <scope>NUCLEOTIDE SEQUENCE [LARGE SCALE GENOMIC DNA]</scope>
    <source>
        <strain evidence="3">JCM 30846</strain>
    </source>
</reference>
<proteinExistence type="predicted"/>
<name>A0ABP7E769_9ACTN</name>
<evidence type="ECO:0000259" key="1">
    <source>
        <dbReference type="Pfam" id="PF01883"/>
    </source>
</evidence>
<gene>
    <name evidence="2" type="ORF">GCM10023082_10130</name>
</gene>
<dbReference type="InterPro" id="IPR034904">
    <property type="entry name" value="FSCA_dom_sf"/>
</dbReference>
<dbReference type="SUPFAM" id="SSF117916">
    <property type="entry name" value="Fe-S cluster assembly (FSCA) domain-like"/>
    <property type="match status" value="1"/>
</dbReference>
<dbReference type="InterPro" id="IPR002744">
    <property type="entry name" value="MIP18-like"/>
</dbReference>
<dbReference type="Pfam" id="PF01883">
    <property type="entry name" value="FeS_assembly_P"/>
    <property type="match status" value="1"/>
</dbReference>
<protein>
    <submittedName>
        <fullName evidence="2">Iron-sulfur cluster assembly protein</fullName>
    </submittedName>
</protein>
<accession>A0ABP7E769</accession>
<dbReference type="EMBL" id="BAABEP010000004">
    <property type="protein sequence ID" value="GAA3714371.1"/>
    <property type="molecule type" value="Genomic_DNA"/>
</dbReference>
<dbReference type="RefSeq" id="WP_345641702.1">
    <property type="nucleotide sequence ID" value="NZ_BAABEP010000004.1"/>
</dbReference>
<evidence type="ECO:0000313" key="3">
    <source>
        <dbReference type="Proteomes" id="UP001499884"/>
    </source>
</evidence>
<organism evidence="2 3">
    <name type="scientific">Streptomyces tremellae</name>
    <dbReference type="NCBI Taxonomy" id="1124239"/>
    <lineage>
        <taxon>Bacteria</taxon>
        <taxon>Bacillati</taxon>
        <taxon>Actinomycetota</taxon>
        <taxon>Actinomycetes</taxon>
        <taxon>Kitasatosporales</taxon>
        <taxon>Streptomycetaceae</taxon>
        <taxon>Streptomyces</taxon>
    </lineage>
</organism>
<evidence type="ECO:0000313" key="2">
    <source>
        <dbReference type="EMBL" id="GAA3714371.1"/>
    </source>
</evidence>